<proteinExistence type="predicted"/>
<accession>A0A2P2ILB1</accession>
<name>A0A2P2ILB1_RHIMU</name>
<dbReference type="EMBL" id="GGEC01001491">
    <property type="protein sequence ID" value="MBW81974.1"/>
    <property type="molecule type" value="Transcribed_RNA"/>
</dbReference>
<protein>
    <submittedName>
        <fullName evidence="1">Uncharacterized protein</fullName>
    </submittedName>
</protein>
<reference evidence="1" key="1">
    <citation type="submission" date="2018-02" db="EMBL/GenBank/DDBJ databases">
        <title>Rhizophora mucronata_Transcriptome.</title>
        <authorList>
            <person name="Meera S.P."/>
            <person name="Sreeshan A."/>
            <person name="Augustine A."/>
        </authorList>
    </citation>
    <scope>NUCLEOTIDE SEQUENCE</scope>
    <source>
        <tissue evidence="1">Leaf</tissue>
    </source>
</reference>
<organism evidence="1">
    <name type="scientific">Rhizophora mucronata</name>
    <name type="common">Asiatic mangrove</name>
    <dbReference type="NCBI Taxonomy" id="61149"/>
    <lineage>
        <taxon>Eukaryota</taxon>
        <taxon>Viridiplantae</taxon>
        <taxon>Streptophyta</taxon>
        <taxon>Embryophyta</taxon>
        <taxon>Tracheophyta</taxon>
        <taxon>Spermatophyta</taxon>
        <taxon>Magnoliopsida</taxon>
        <taxon>eudicotyledons</taxon>
        <taxon>Gunneridae</taxon>
        <taxon>Pentapetalae</taxon>
        <taxon>rosids</taxon>
        <taxon>fabids</taxon>
        <taxon>Malpighiales</taxon>
        <taxon>Rhizophoraceae</taxon>
        <taxon>Rhizophora</taxon>
    </lineage>
</organism>
<evidence type="ECO:0000313" key="1">
    <source>
        <dbReference type="EMBL" id="MBW81973.1"/>
    </source>
</evidence>
<dbReference type="EMBL" id="GGEC01001490">
    <property type="protein sequence ID" value="MBW81973.1"/>
    <property type="molecule type" value="Transcribed_RNA"/>
</dbReference>
<sequence>MPFAPSCTACGDKFTALGRPLTAVLFAAKTSAGCPAISRHNVRKGDPATRWRSAICLIVSL</sequence>
<dbReference type="AlphaFoldDB" id="A0A2P2ILB1"/>